<gene>
    <name evidence="2" type="ORF">NP493_7079g00000</name>
</gene>
<dbReference type="EMBL" id="JAODUO010007064">
    <property type="protein sequence ID" value="KAK2138822.1"/>
    <property type="molecule type" value="Genomic_DNA"/>
</dbReference>
<sequence>MTFIQIFLLISSTTAINNNWVKALPCVTPTFTLDSPYTPGPHSSPLFVSPPPIGPPPGTPIHISVPIVISLEIVA</sequence>
<dbReference type="Proteomes" id="UP001209878">
    <property type="component" value="Unassembled WGS sequence"/>
</dbReference>
<dbReference type="AlphaFoldDB" id="A0AAD9IPX2"/>
<protein>
    <recommendedName>
        <fullName evidence="4">Secreted protein</fullName>
    </recommendedName>
</protein>
<proteinExistence type="predicted"/>
<name>A0AAD9IPX2_RIDPI</name>
<reference evidence="2" key="1">
    <citation type="journal article" date="2023" name="Mol. Biol. Evol.">
        <title>Third-Generation Sequencing Reveals the Adaptive Role of the Epigenome in Three Deep-Sea Polychaetes.</title>
        <authorList>
            <person name="Perez M."/>
            <person name="Aroh O."/>
            <person name="Sun Y."/>
            <person name="Lan Y."/>
            <person name="Juniper S.K."/>
            <person name="Young C.R."/>
            <person name="Angers B."/>
            <person name="Qian P.Y."/>
        </authorList>
    </citation>
    <scope>NUCLEOTIDE SEQUENCE</scope>
    <source>
        <strain evidence="2">R07B-5</strain>
    </source>
</reference>
<feature type="chain" id="PRO_5041984933" description="Secreted protein" evidence="1">
    <location>
        <begin position="16"/>
        <end position="75"/>
    </location>
</feature>
<feature type="signal peptide" evidence="1">
    <location>
        <begin position="1"/>
        <end position="15"/>
    </location>
</feature>
<keyword evidence="1" id="KW-0732">Signal</keyword>
<evidence type="ECO:0000256" key="1">
    <source>
        <dbReference type="SAM" id="SignalP"/>
    </source>
</evidence>
<accession>A0AAD9IPX2</accession>
<evidence type="ECO:0008006" key="4">
    <source>
        <dbReference type="Google" id="ProtNLM"/>
    </source>
</evidence>
<evidence type="ECO:0000313" key="2">
    <source>
        <dbReference type="EMBL" id="KAK2138822.1"/>
    </source>
</evidence>
<evidence type="ECO:0000313" key="3">
    <source>
        <dbReference type="Proteomes" id="UP001209878"/>
    </source>
</evidence>
<organism evidence="2 3">
    <name type="scientific">Ridgeia piscesae</name>
    <name type="common">Tubeworm</name>
    <dbReference type="NCBI Taxonomy" id="27915"/>
    <lineage>
        <taxon>Eukaryota</taxon>
        <taxon>Metazoa</taxon>
        <taxon>Spiralia</taxon>
        <taxon>Lophotrochozoa</taxon>
        <taxon>Annelida</taxon>
        <taxon>Polychaeta</taxon>
        <taxon>Sedentaria</taxon>
        <taxon>Canalipalpata</taxon>
        <taxon>Sabellida</taxon>
        <taxon>Siboglinidae</taxon>
        <taxon>Ridgeia</taxon>
    </lineage>
</organism>
<comment type="caution">
    <text evidence="2">The sequence shown here is derived from an EMBL/GenBank/DDBJ whole genome shotgun (WGS) entry which is preliminary data.</text>
</comment>
<keyword evidence="3" id="KW-1185">Reference proteome</keyword>